<protein>
    <submittedName>
        <fullName evidence="2">Phosphosulfolactate synthase</fullName>
    </submittedName>
</protein>
<dbReference type="Pfam" id="PF02679">
    <property type="entry name" value="ComA"/>
    <property type="match status" value="1"/>
</dbReference>
<comment type="similarity">
    <text evidence="1">Belongs to the phosphosulfolactate synthase family.</text>
</comment>
<dbReference type="KEGG" id="kpul:GXN76_06790"/>
<proteinExistence type="inferred from homology"/>
<evidence type="ECO:0000313" key="3">
    <source>
        <dbReference type="Proteomes" id="UP000503088"/>
    </source>
</evidence>
<dbReference type="Gene3D" id="3.20.20.70">
    <property type="entry name" value="Aldolase class I"/>
    <property type="match status" value="1"/>
</dbReference>
<keyword evidence="3" id="KW-1185">Reference proteome</keyword>
<name>A0A7D3XMC4_9BACL</name>
<gene>
    <name evidence="2" type="ORF">GXN76_06790</name>
</gene>
<dbReference type="SUPFAM" id="SSF102110">
    <property type="entry name" value="(2r)-phospho-3-sulfolactate synthase ComA"/>
    <property type="match status" value="1"/>
</dbReference>
<dbReference type="PANTHER" id="PTHR48413:SF1">
    <property type="entry name" value="PROTEIN HEAT-STRESS-ASSOCIATED 32"/>
    <property type="match status" value="1"/>
</dbReference>
<sequence length="267" mass="30082">MEPLADRTWENQLIDPSLERESKPRLRGLTMVIDKGLGVHAFQDMLEVAGEYIDFVKLGFGTTSLTPFPLLKEKLGLARLHHIHLYPGGTFFEVAYTQNQLDNYFQTLRDLGFVWLEISDGTIDLLPEERSRCIREACVHGFRVITEIGKKTKGSISPVSELAQTFHQDRQDGAEYIIVEGRESGKDIGIFNSQGDVDTEYLLNIHERVESESLIWECPKNPQQVAILKLLGSKVNLGNIPAEEALSVESLRRGLRSDTFFTFGGQS</sequence>
<evidence type="ECO:0000313" key="2">
    <source>
        <dbReference type="EMBL" id="QKG84209.1"/>
    </source>
</evidence>
<dbReference type="EMBL" id="CP048104">
    <property type="protein sequence ID" value="QKG84209.1"/>
    <property type="molecule type" value="Genomic_DNA"/>
</dbReference>
<evidence type="ECO:0000256" key="1">
    <source>
        <dbReference type="ARBA" id="ARBA00010424"/>
    </source>
</evidence>
<reference evidence="2 3" key="1">
    <citation type="submission" date="2020-01" db="EMBL/GenBank/DDBJ databases">
        <authorList>
            <person name="Gulvik C.A."/>
            <person name="Batra D.G."/>
        </authorList>
    </citation>
    <scope>NUCLEOTIDE SEQUENCE [LARGE SCALE GENOMIC DNA]</scope>
    <source>
        <strain evidence="2 3">W9323</strain>
    </source>
</reference>
<dbReference type="PANTHER" id="PTHR48413">
    <property type="match status" value="1"/>
</dbReference>
<dbReference type="InterPro" id="IPR003830">
    <property type="entry name" value="ComA_synth"/>
</dbReference>
<dbReference type="AlphaFoldDB" id="A0A7D3XMC4"/>
<organism evidence="2 3">
    <name type="scientific">Kroppenstedtia pulmonis</name>
    <dbReference type="NCBI Taxonomy" id="1380685"/>
    <lineage>
        <taxon>Bacteria</taxon>
        <taxon>Bacillati</taxon>
        <taxon>Bacillota</taxon>
        <taxon>Bacilli</taxon>
        <taxon>Bacillales</taxon>
        <taxon>Thermoactinomycetaceae</taxon>
        <taxon>Kroppenstedtia</taxon>
    </lineage>
</organism>
<dbReference type="Proteomes" id="UP000503088">
    <property type="component" value="Chromosome"/>
</dbReference>
<dbReference type="InterPro" id="IPR013785">
    <property type="entry name" value="Aldolase_TIM"/>
</dbReference>
<dbReference type="InterPro" id="IPR036112">
    <property type="entry name" value="ComA_synth_sf"/>
</dbReference>
<accession>A0A7D3XMC4</accession>
<dbReference type="RefSeq" id="WP_173221689.1">
    <property type="nucleotide sequence ID" value="NZ_CP048104.1"/>
</dbReference>